<name>A0A7C5VM55_9BACT</name>
<evidence type="ECO:0000256" key="19">
    <source>
        <dbReference type="PIRNR" id="PIRNR017184"/>
    </source>
</evidence>
<evidence type="ECO:0000256" key="11">
    <source>
        <dbReference type="ARBA" id="ARBA00023235"/>
    </source>
</evidence>
<evidence type="ECO:0000256" key="8">
    <source>
        <dbReference type="ARBA" id="ARBA00022857"/>
    </source>
</evidence>
<evidence type="ECO:0000259" key="21">
    <source>
        <dbReference type="PROSITE" id="PS51385"/>
    </source>
</evidence>
<feature type="domain" description="YjeF N-terminal" evidence="21">
    <location>
        <begin position="9"/>
        <end position="219"/>
    </location>
</feature>
<reference evidence="22" key="1">
    <citation type="journal article" date="2020" name="mSystems">
        <title>Genome- and Community-Level Interaction Insights into Carbon Utilization and Element Cycling Functions of Hydrothermarchaeota in Hydrothermal Sediment.</title>
        <authorList>
            <person name="Zhou Z."/>
            <person name="Liu Y."/>
            <person name="Xu W."/>
            <person name="Pan J."/>
            <person name="Luo Z.H."/>
            <person name="Li M."/>
        </authorList>
    </citation>
    <scope>NUCLEOTIDE SEQUENCE [LARGE SCALE GENOMIC DNA]</scope>
    <source>
        <strain evidence="22">SpSt-609</strain>
    </source>
</reference>
<evidence type="ECO:0000256" key="1">
    <source>
        <dbReference type="ARBA" id="ARBA00000013"/>
    </source>
</evidence>
<keyword evidence="10 17" id="KW-0520">NAD</keyword>
<dbReference type="PANTHER" id="PTHR12592:SF0">
    <property type="entry name" value="ATP-DEPENDENT (S)-NAD(P)H-HYDRATE DEHYDRATASE"/>
    <property type="match status" value="1"/>
</dbReference>
<sequence length="501" mass="55294">MRIVTASEMRQLESTTFHEFLIDEEILMERAGISVIEAMWNELGDLRSKNFVVLCGPGNNGGDGFVIARDLLNTTEAVRVVILDEPKSGTARKNFERYVKQGGVVLKFDELDPKFVSNMISSADVVVDAIFGTGLNKPITNERYASLIEMINFYSRYVVSVDIPSGVEADTGKVLEHAVRADMTVTFGFPKPGHFLYPGRELTGKLKVANIGIPQQASTLLYSGMYLLTRDTIDRPQRPKWAYKGYFKRVYVIGGSERYKGAPILTALAAQRSGAGYVKLISTREVCNLAISIDPSLVCVSLENLYGVYEIFQEMGEGTVCVLGPGWSLEDSEEKLRLIEHLLKDFRGILILDADGLNILADRIEILKNPDRKARVVLTPHPGEFSRLTGKPVSEVRQNYNELKSFCAEFNVVTILKDATSIISDGNSVFFNVTGNSSLSKAGSGDILSGIIAGFVSQHMEPLEAVKAAAYFFGLIGESVESEGMNSSYELLNRMSMVIKW</sequence>
<evidence type="ECO:0000256" key="2">
    <source>
        <dbReference type="ARBA" id="ARBA00000909"/>
    </source>
</evidence>
<dbReference type="Gene3D" id="3.40.1190.20">
    <property type="match status" value="1"/>
</dbReference>
<evidence type="ECO:0000256" key="13">
    <source>
        <dbReference type="ARBA" id="ARBA00023268"/>
    </source>
</evidence>
<evidence type="ECO:0000256" key="7">
    <source>
        <dbReference type="ARBA" id="ARBA00022840"/>
    </source>
</evidence>
<evidence type="ECO:0000256" key="5">
    <source>
        <dbReference type="ARBA" id="ARBA00022723"/>
    </source>
</evidence>
<protein>
    <recommendedName>
        <fullName evidence="19">Bifunctional NAD(P)H-hydrate repair enzyme</fullName>
    </recommendedName>
    <alternativeName>
        <fullName evidence="19">Nicotinamide nucleotide repair protein</fullName>
    </alternativeName>
    <domain>
        <recommendedName>
            <fullName evidence="19">ADP-dependent (S)-NAD(P)H-hydrate dehydratase</fullName>
            <ecNumber evidence="19">4.2.1.136</ecNumber>
        </recommendedName>
        <alternativeName>
            <fullName evidence="19">ADP-dependent NAD(P)HX dehydratase</fullName>
        </alternativeName>
    </domain>
    <domain>
        <recommendedName>
            <fullName evidence="19">NAD(P)H-hydrate epimerase</fullName>
            <ecNumber evidence="19">5.1.99.6</ecNumber>
        </recommendedName>
    </domain>
</protein>
<dbReference type="Gene3D" id="3.40.50.10260">
    <property type="entry name" value="YjeF N-terminal domain"/>
    <property type="match status" value="1"/>
</dbReference>
<evidence type="ECO:0000256" key="16">
    <source>
        <dbReference type="ARBA" id="ARBA00049209"/>
    </source>
</evidence>
<dbReference type="EC" id="5.1.99.6" evidence="19"/>
<feature type="binding site" evidence="18">
    <location>
        <position position="165"/>
    </location>
    <ligand>
        <name>K(+)</name>
        <dbReference type="ChEBI" id="CHEBI:29103"/>
    </ligand>
</feature>
<comment type="function">
    <text evidence="17">Catalyzes the dehydration of the S-form of NAD(P)HX at the expense of ADP, which is converted to AMP. Together with NAD(P)HX epimerase, which catalyzes the epimerization of the S- and R-forms, the enzyme allows the repair of both epimers of NAD(P)HX, a damaged form of NAD(P)H that is a result of enzymatic or heat-dependent hydration.</text>
</comment>
<dbReference type="InterPro" id="IPR004443">
    <property type="entry name" value="YjeF_N_dom"/>
</dbReference>
<evidence type="ECO:0000256" key="17">
    <source>
        <dbReference type="HAMAP-Rule" id="MF_01965"/>
    </source>
</evidence>
<keyword evidence="12 17" id="KW-0456">Lyase</keyword>
<comment type="similarity">
    <text evidence="4 19">In the C-terminal section; belongs to the NnrD/CARKD family.</text>
</comment>
<feature type="binding site" evidence="18">
    <location>
        <position position="128"/>
    </location>
    <ligand>
        <name>K(+)</name>
        <dbReference type="ChEBI" id="CHEBI:29103"/>
    </ligand>
</feature>
<organism evidence="22">
    <name type="scientific">Fervidobacterium thailandense</name>
    <dbReference type="NCBI Taxonomy" id="1008305"/>
    <lineage>
        <taxon>Bacteria</taxon>
        <taxon>Thermotogati</taxon>
        <taxon>Thermotogota</taxon>
        <taxon>Thermotogae</taxon>
        <taxon>Thermotogales</taxon>
        <taxon>Fervidobacteriaceae</taxon>
        <taxon>Fervidobacterium</taxon>
    </lineage>
</organism>
<comment type="similarity">
    <text evidence="17">Belongs to the NnrD/CARKD family.</text>
</comment>
<dbReference type="PROSITE" id="PS51383">
    <property type="entry name" value="YJEF_C_3"/>
    <property type="match status" value="1"/>
</dbReference>
<dbReference type="Pfam" id="PF03853">
    <property type="entry name" value="YjeF_N"/>
    <property type="match status" value="1"/>
</dbReference>
<dbReference type="FunFam" id="3.40.50.10260:FF:000003">
    <property type="entry name" value="Multifunctional fusion protein"/>
    <property type="match status" value="1"/>
</dbReference>
<comment type="catalytic activity">
    <reaction evidence="16 17 19">
        <text>(6S)-NADPHX + ADP = AMP + phosphate + NADPH + H(+)</text>
        <dbReference type="Rhea" id="RHEA:32235"/>
        <dbReference type="ChEBI" id="CHEBI:15378"/>
        <dbReference type="ChEBI" id="CHEBI:43474"/>
        <dbReference type="ChEBI" id="CHEBI:57783"/>
        <dbReference type="ChEBI" id="CHEBI:64076"/>
        <dbReference type="ChEBI" id="CHEBI:456215"/>
        <dbReference type="ChEBI" id="CHEBI:456216"/>
        <dbReference type="EC" id="4.2.1.136"/>
    </reaction>
</comment>
<keyword evidence="9 18" id="KW-0630">Potassium</keyword>
<dbReference type="GO" id="GO:0046872">
    <property type="term" value="F:metal ion binding"/>
    <property type="evidence" value="ECO:0007669"/>
    <property type="project" value="UniProtKB-UniRule"/>
</dbReference>
<comment type="catalytic activity">
    <reaction evidence="1 18 19">
        <text>(6R)-NADHX = (6S)-NADHX</text>
        <dbReference type="Rhea" id="RHEA:32215"/>
        <dbReference type="ChEBI" id="CHEBI:64074"/>
        <dbReference type="ChEBI" id="CHEBI:64075"/>
        <dbReference type="EC" id="5.1.99.6"/>
    </reaction>
</comment>
<dbReference type="InterPro" id="IPR000631">
    <property type="entry name" value="CARKD"/>
</dbReference>
<evidence type="ECO:0000256" key="9">
    <source>
        <dbReference type="ARBA" id="ARBA00022958"/>
    </source>
</evidence>
<dbReference type="InterPro" id="IPR036652">
    <property type="entry name" value="YjeF_N_dom_sf"/>
</dbReference>
<feature type="binding site" evidence="18">
    <location>
        <position position="144"/>
    </location>
    <ligand>
        <name>(6S)-NADPHX</name>
        <dbReference type="ChEBI" id="CHEBI:64076"/>
    </ligand>
</feature>
<evidence type="ECO:0000259" key="20">
    <source>
        <dbReference type="PROSITE" id="PS51383"/>
    </source>
</evidence>
<dbReference type="NCBIfam" id="TIGR00196">
    <property type="entry name" value="yjeF_cterm"/>
    <property type="match status" value="1"/>
</dbReference>
<dbReference type="Pfam" id="PF01256">
    <property type="entry name" value="Carb_kinase"/>
    <property type="match status" value="1"/>
</dbReference>
<dbReference type="GO" id="GO:0110051">
    <property type="term" value="P:metabolite repair"/>
    <property type="evidence" value="ECO:0007669"/>
    <property type="project" value="TreeGrafter"/>
</dbReference>
<dbReference type="GO" id="GO:0005524">
    <property type="term" value="F:ATP binding"/>
    <property type="evidence" value="ECO:0007669"/>
    <property type="project" value="UniProtKB-UniRule"/>
</dbReference>
<feature type="domain" description="YjeF C-terminal" evidence="20">
    <location>
        <begin position="227"/>
        <end position="501"/>
    </location>
</feature>
<dbReference type="EC" id="4.2.1.136" evidence="19"/>
<dbReference type="CDD" id="cd01171">
    <property type="entry name" value="YXKO-related"/>
    <property type="match status" value="1"/>
</dbReference>
<comment type="cofactor">
    <cofactor evidence="17">
        <name>Mg(2+)</name>
        <dbReference type="ChEBI" id="CHEBI:18420"/>
    </cofactor>
</comment>
<dbReference type="PANTHER" id="PTHR12592">
    <property type="entry name" value="ATP-DEPENDENT (S)-NAD(P)H-HYDRATE DEHYDRATASE FAMILY MEMBER"/>
    <property type="match status" value="1"/>
</dbReference>
<evidence type="ECO:0000256" key="4">
    <source>
        <dbReference type="ARBA" id="ARBA00009524"/>
    </source>
</evidence>
<keyword evidence="11 18" id="KW-0413">Isomerase</keyword>
<feature type="binding site" evidence="18">
    <location>
        <begin position="59"/>
        <end position="63"/>
    </location>
    <ligand>
        <name>(6S)-NADPHX</name>
        <dbReference type="ChEBI" id="CHEBI:64076"/>
    </ligand>
</feature>
<feature type="binding site" evidence="18">
    <location>
        <position position="60"/>
    </location>
    <ligand>
        <name>K(+)</name>
        <dbReference type="ChEBI" id="CHEBI:29103"/>
    </ligand>
</feature>
<gene>
    <name evidence="18" type="primary">nnrE</name>
    <name evidence="17" type="synonym">nnrD</name>
    <name evidence="22" type="ORF">ENT77_04935</name>
</gene>
<comment type="subunit">
    <text evidence="17">Homotetramer.</text>
</comment>
<dbReference type="HAMAP" id="MF_01965">
    <property type="entry name" value="NADHX_dehydratase"/>
    <property type="match status" value="1"/>
</dbReference>
<comment type="caution">
    <text evidence="22">The sequence shown here is derived from an EMBL/GenBank/DDBJ whole genome shotgun (WGS) entry which is preliminary data.</text>
</comment>
<comment type="catalytic activity">
    <reaction evidence="2 18 19">
        <text>(6R)-NADPHX = (6S)-NADPHX</text>
        <dbReference type="Rhea" id="RHEA:32227"/>
        <dbReference type="ChEBI" id="CHEBI:64076"/>
        <dbReference type="ChEBI" id="CHEBI:64077"/>
        <dbReference type="EC" id="5.1.99.6"/>
    </reaction>
</comment>
<keyword evidence="8 17" id="KW-0521">NADP</keyword>
<dbReference type="PROSITE" id="PS51385">
    <property type="entry name" value="YJEF_N"/>
    <property type="match status" value="1"/>
</dbReference>
<comment type="function">
    <text evidence="14 19">Bifunctional enzyme that catalyzes the epimerization of the S- and R-forms of NAD(P)HX and the dehydration of the S-form of NAD(P)HX at the expense of ADP, which is converted to AMP. This allows the repair of both epimers of NAD(P)HX, a damaged form of NAD(P)H that is a result of enzymatic or heat-dependent hydration.</text>
</comment>
<comment type="catalytic activity">
    <reaction evidence="15 17 19">
        <text>(6S)-NADHX + ADP = AMP + phosphate + NADH + H(+)</text>
        <dbReference type="Rhea" id="RHEA:32223"/>
        <dbReference type="ChEBI" id="CHEBI:15378"/>
        <dbReference type="ChEBI" id="CHEBI:43474"/>
        <dbReference type="ChEBI" id="CHEBI:57945"/>
        <dbReference type="ChEBI" id="CHEBI:64074"/>
        <dbReference type="ChEBI" id="CHEBI:456215"/>
        <dbReference type="ChEBI" id="CHEBI:456216"/>
        <dbReference type="EC" id="4.2.1.136"/>
    </reaction>
</comment>
<evidence type="ECO:0000256" key="14">
    <source>
        <dbReference type="ARBA" id="ARBA00025153"/>
    </source>
</evidence>
<feature type="binding site" evidence="17">
    <location>
        <position position="446"/>
    </location>
    <ligand>
        <name>(6S)-NADPHX</name>
        <dbReference type="ChEBI" id="CHEBI:64076"/>
    </ligand>
</feature>
<comment type="similarity">
    <text evidence="3 19">In the N-terminal section; belongs to the NnrE/AIBP family.</text>
</comment>
<evidence type="ECO:0000256" key="12">
    <source>
        <dbReference type="ARBA" id="ARBA00023239"/>
    </source>
</evidence>
<dbReference type="SUPFAM" id="SSF53613">
    <property type="entry name" value="Ribokinase-like"/>
    <property type="match status" value="1"/>
</dbReference>
<evidence type="ECO:0000256" key="18">
    <source>
        <dbReference type="HAMAP-Rule" id="MF_01966"/>
    </source>
</evidence>
<feature type="binding site" evidence="17">
    <location>
        <position position="326"/>
    </location>
    <ligand>
        <name>(6S)-NADPHX</name>
        <dbReference type="ChEBI" id="CHEBI:64076"/>
    </ligand>
</feature>
<feature type="binding site" evidence="18">
    <location>
        <position position="162"/>
    </location>
    <ligand>
        <name>(6S)-NADPHX</name>
        <dbReference type="ChEBI" id="CHEBI:64076"/>
    </ligand>
</feature>
<dbReference type="InterPro" id="IPR029056">
    <property type="entry name" value="Ribokinase-like"/>
</dbReference>
<keyword evidence="7 17" id="KW-0067">ATP-binding</keyword>
<evidence type="ECO:0000256" key="15">
    <source>
        <dbReference type="ARBA" id="ARBA00048238"/>
    </source>
</evidence>
<dbReference type="PIRSF" id="PIRSF017184">
    <property type="entry name" value="Nnr"/>
    <property type="match status" value="1"/>
</dbReference>
<proteinExistence type="inferred from homology"/>
<dbReference type="GO" id="GO:0052856">
    <property type="term" value="F:NAD(P)HX epimerase activity"/>
    <property type="evidence" value="ECO:0007669"/>
    <property type="project" value="UniProtKB-UniRule"/>
</dbReference>
<evidence type="ECO:0000256" key="3">
    <source>
        <dbReference type="ARBA" id="ARBA00006001"/>
    </source>
</evidence>
<comment type="similarity">
    <text evidence="18">Belongs to the NnrE/AIBP family.</text>
</comment>
<dbReference type="GO" id="GO:0052855">
    <property type="term" value="F:ADP-dependent NAD(P)H-hydrate dehydratase activity"/>
    <property type="evidence" value="ECO:0007669"/>
    <property type="project" value="UniProtKB-UniRule"/>
</dbReference>
<dbReference type="NCBIfam" id="TIGR00197">
    <property type="entry name" value="yjeF_nterm"/>
    <property type="match status" value="1"/>
</dbReference>
<keyword evidence="6 17" id="KW-0547">Nucleotide-binding</keyword>
<feature type="binding site" evidence="18">
    <location>
        <begin position="132"/>
        <end position="138"/>
    </location>
    <ligand>
        <name>(6S)-NADPHX</name>
        <dbReference type="ChEBI" id="CHEBI:64076"/>
    </ligand>
</feature>
<dbReference type="GO" id="GO:0046496">
    <property type="term" value="P:nicotinamide nucleotide metabolic process"/>
    <property type="evidence" value="ECO:0007669"/>
    <property type="project" value="UniProtKB-UniRule"/>
</dbReference>
<feature type="binding site" evidence="17">
    <location>
        <begin position="417"/>
        <end position="421"/>
    </location>
    <ligand>
        <name>AMP</name>
        <dbReference type="ChEBI" id="CHEBI:456215"/>
    </ligand>
</feature>
<comment type="cofactor">
    <cofactor evidence="18 19">
        <name>K(+)</name>
        <dbReference type="ChEBI" id="CHEBI:29103"/>
    </cofactor>
    <text evidence="18 19">Binds 1 potassium ion per subunit.</text>
</comment>
<feature type="binding site" evidence="17">
    <location>
        <position position="445"/>
    </location>
    <ligand>
        <name>AMP</name>
        <dbReference type="ChEBI" id="CHEBI:456215"/>
    </ligand>
</feature>
<keyword evidence="5 18" id="KW-0479">Metal-binding</keyword>
<dbReference type="InterPro" id="IPR030677">
    <property type="entry name" value="Nnr"/>
</dbReference>
<comment type="function">
    <text evidence="18">Catalyzes the epimerization of the S- and R-forms of NAD(P)HX, a damaged form of NAD(P)H that is a result of enzymatic or heat-dependent hydration. This is a prerequisite for the S-specific NAD(P)H-hydrate dehydratase to allow the repair of both epimers of NAD(P)HX.</text>
</comment>
<feature type="binding site" evidence="17">
    <location>
        <position position="262"/>
    </location>
    <ligand>
        <name>(6S)-NADPHX</name>
        <dbReference type="ChEBI" id="CHEBI:64076"/>
    </ligand>
</feature>
<evidence type="ECO:0000256" key="10">
    <source>
        <dbReference type="ARBA" id="ARBA00023027"/>
    </source>
</evidence>
<evidence type="ECO:0000313" key="22">
    <source>
        <dbReference type="EMBL" id="HGU40527.1"/>
    </source>
</evidence>
<dbReference type="SUPFAM" id="SSF64153">
    <property type="entry name" value="YjeF N-terminal domain-like"/>
    <property type="match status" value="1"/>
</dbReference>
<dbReference type="HAMAP" id="MF_01966">
    <property type="entry name" value="NADHX_epimerase"/>
    <property type="match status" value="1"/>
</dbReference>
<feature type="binding site" evidence="17">
    <location>
        <position position="381"/>
    </location>
    <ligand>
        <name>(6S)-NADPHX</name>
        <dbReference type="ChEBI" id="CHEBI:64076"/>
    </ligand>
</feature>
<evidence type="ECO:0000256" key="6">
    <source>
        <dbReference type="ARBA" id="ARBA00022741"/>
    </source>
</evidence>
<dbReference type="EMBL" id="DSZY01000022">
    <property type="protein sequence ID" value="HGU40527.1"/>
    <property type="molecule type" value="Genomic_DNA"/>
</dbReference>
<accession>A0A7C5VM55</accession>
<dbReference type="AlphaFoldDB" id="A0A7C5VM55"/>
<keyword evidence="13" id="KW-0511">Multifunctional enzyme</keyword>